<dbReference type="InterPro" id="IPR009091">
    <property type="entry name" value="RCC1/BLIP-II"/>
</dbReference>
<dbReference type="SUPFAM" id="SSF50985">
    <property type="entry name" value="RCC1/BLIP-II"/>
    <property type="match status" value="1"/>
</dbReference>
<dbReference type="Pfam" id="PF00415">
    <property type="entry name" value="RCC1"/>
    <property type="match status" value="1"/>
</dbReference>
<evidence type="ECO:0000313" key="3">
    <source>
        <dbReference type="Proteomes" id="UP001152798"/>
    </source>
</evidence>
<dbReference type="Proteomes" id="UP001152798">
    <property type="component" value="Chromosome 6"/>
</dbReference>
<dbReference type="AlphaFoldDB" id="A0A9P0HN70"/>
<accession>A0A9P0HN70</accession>
<protein>
    <submittedName>
        <fullName evidence="2">Uncharacterized protein</fullName>
    </submittedName>
</protein>
<dbReference type="InterPro" id="IPR052830">
    <property type="entry name" value="RCC1_domain-containing"/>
</dbReference>
<gene>
    <name evidence="2" type="ORF">NEZAVI_LOCUS13366</name>
</gene>
<reference evidence="2" key="1">
    <citation type="submission" date="2022-01" db="EMBL/GenBank/DDBJ databases">
        <authorList>
            <person name="King R."/>
        </authorList>
    </citation>
    <scope>NUCLEOTIDE SEQUENCE</scope>
</reference>
<dbReference type="Gene3D" id="2.130.10.30">
    <property type="entry name" value="Regulator of chromosome condensation 1/beta-lactamase-inhibitor protein II"/>
    <property type="match status" value="1"/>
</dbReference>
<dbReference type="PANTHER" id="PTHR46849:SF1">
    <property type="entry name" value="RCC1 DOMAIN-CONTAINING PROTEIN 1"/>
    <property type="match status" value="1"/>
</dbReference>
<feature type="repeat" description="RCC1" evidence="1">
    <location>
        <begin position="64"/>
        <end position="101"/>
    </location>
</feature>
<evidence type="ECO:0000256" key="1">
    <source>
        <dbReference type="PROSITE-ProRule" id="PRU00235"/>
    </source>
</evidence>
<dbReference type="OrthoDB" id="5370059at2759"/>
<proteinExistence type="predicted"/>
<keyword evidence="3" id="KW-1185">Reference proteome</keyword>
<dbReference type="PANTHER" id="PTHR46849">
    <property type="entry name" value="RCC1 DOMAIN-CONTAINING PROTEIN 1"/>
    <property type="match status" value="1"/>
</dbReference>
<evidence type="ECO:0000313" key="2">
    <source>
        <dbReference type="EMBL" id="CAH1405078.1"/>
    </source>
</evidence>
<name>A0A9P0HN70_NEZVI</name>
<dbReference type="InterPro" id="IPR000408">
    <property type="entry name" value="Reg_chr_condens"/>
</dbReference>
<dbReference type="PROSITE" id="PS50012">
    <property type="entry name" value="RCC1_3"/>
    <property type="match status" value="1"/>
</dbReference>
<dbReference type="EMBL" id="OV725082">
    <property type="protein sequence ID" value="CAH1405078.1"/>
    <property type="molecule type" value="Genomic_DNA"/>
</dbReference>
<organism evidence="2 3">
    <name type="scientific">Nezara viridula</name>
    <name type="common">Southern green stink bug</name>
    <name type="synonym">Cimex viridulus</name>
    <dbReference type="NCBI Taxonomy" id="85310"/>
    <lineage>
        <taxon>Eukaryota</taxon>
        <taxon>Metazoa</taxon>
        <taxon>Ecdysozoa</taxon>
        <taxon>Arthropoda</taxon>
        <taxon>Hexapoda</taxon>
        <taxon>Insecta</taxon>
        <taxon>Pterygota</taxon>
        <taxon>Neoptera</taxon>
        <taxon>Paraneoptera</taxon>
        <taxon>Hemiptera</taxon>
        <taxon>Heteroptera</taxon>
        <taxon>Panheteroptera</taxon>
        <taxon>Pentatomomorpha</taxon>
        <taxon>Pentatomoidea</taxon>
        <taxon>Pentatomidae</taxon>
        <taxon>Pentatominae</taxon>
        <taxon>Nezara</taxon>
    </lineage>
</organism>
<sequence length="101" mass="11430">MLWYHIGFHKGRRTTQYDVPRSVLFQLSGEGPSFQLCPVRLPPKAKILRVGVGTTHYIALTSDTLVYTWGEGKRGELGYQPTDWQEEPKLVEALLSKSIAL</sequence>